<keyword evidence="1" id="KW-1133">Transmembrane helix</keyword>
<evidence type="ECO:0000313" key="3">
    <source>
        <dbReference type="Proteomes" id="UP000178092"/>
    </source>
</evidence>
<dbReference type="Proteomes" id="UP000178092">
    <property type="component" value="Unassembled WGS sequence"/>
</dbReference>
<proteinExistence type="predicted"/>
<sequence length="59" mass="6241">MAMIHVTGILPLLVVNEVASGAMSVVEGKAVLLAQGIALAMLLIYISYRLVKEGKKKST</sequence>
<gene>
    <name evidence="2" type="ORF">A3C04_02250</name>
</gene>
<accession>A0A1G2QYK4</accession>
<feature type="transmembrane region" description="Helical" evidence="1">
    <location>
        <begin position="30"/>
        <end position="51"/>
    </location>
</feature>
<keyword evidence="1" id="KW-0812">Transmembrane</keyword>
<protein>
    <submittedName>
        <fullName evidence="2">Uncharacterized protein</fullName>
    </submittedName>
</protein>
<comment type="caution">
    <text evidence="2">The sequence shown here is derived from an EMBL/GenBank/DDBJ whole genome shotgun (WGS) entry which is preliminary data.</text>
</comment>
<reference evidence="2 3" key="1">
    <citation type="journal article" date="2016" name="Nat. Commun.">
        <title>Thousands of microbial genomes shed light on interconnected biogeochemical processes in an aquifer system.</title>
        <authorList>
            <person name="Anantharaman K."/>
            <person name="Brown C.T."/>
            <person name="Hug L.A."/>
            <person name="Sharon I."/>
            <person name="Castelle C.J."/>
            <person name="Probst A.J."/>
            <person name="Thomas B.C."/>
            <person name="Singh A."/>
            <person name="Wilkins M.J."/>
            <person name="Karaoz U."/>
            <person name="Brodie E.L."/>
            <person name="Williams K.H."/>
            <person name="Hubbard S.S."/>
            <person name="Banfield J.F."/>
        </authorList>
    </citation>
    <scope>NUCLEOTIDE SEQUENCE [LARGE SCALE GENOMIC DNA]</scope>
</reference>
<evidence type="ECO:0000256" key="1">
    <source>
        <dbReference type="SAM" id="Phobius"/>
    </source>
</evidence>
<dbReference type="AlphaFoldDB" id="A0A1G2QYK4"/>
<evidence type="ECO:0000313" key="2">
    <source>
        <dbReference type="EMBL" id="OHA65714.1"/>
    </source>
</evidence>
<organism evidence="2 3">
    <name type="scientific">Candidatus Wildermuthbacteria bacterium RIFCSPHIGHO2_02_FULL_45_25</name>
    <dbReference type="NCBI Taxonomy" id="1802450"/>
    <lineage>
        <taxon>Bacteria</taxon>
        <taxon>Candidatus Wildermuthiibacteriota</taxon>
    </lineage>
</organism>
<keyword evidence="1" id="KW-0472">Membrane</keyword>
<dbReference type="EMBL" id="MHTV01000042">
    <property type="protein sequence ID" value="OHA65714.1"/>
    <property type="molecule type" value="Genomic_DNA"/>
</dbReference>
<name>A0A1G2QYK4_9BACT</name>